<comment type="similarity">
    <text evidence="2">Belongs to the glycosyl hydrolase 2 family.</text>
</comment>
<evidence type="ECO:0000313" key="10">
    <source>
        <dbReference type="Proteomes" id="UP000199029"/>
    </source>
</evidence>
<dbReference type="InterPro" id="IPR013783">
    <property type="entry name" value="Ig-like_fold"/>
</dbReference>
<dbReference type="EC" id="3.2.1.89" evidence="4 7"/>
<gene>
    <name evidence="9" type="ORF">SAMN04515668_0439</name>
</gene>
<evidence type="ECO:0000256" key="4">
    <source>
        <dbReference type="ARBA" id="ARBA00012556"/>
    </source>
</evidence>
<evidence type="ECO:0000256" key="5">
    <source>
        <dbReference type="ARBA" id="ARBA00022801"/>
    </source>
</evidence>
<accession>A0A1I5TEA7</accession>
<dbReference type="OrthoDB" id="9768786at2"/>
<dbReference type="PANTHER" id="PTHR34983:SF1">
    <property type="entry name" value="ARABINOGALACTAN ENDO-BETA-1,4-GALACTANASE A"/>
    <property type="match status" value="1"/>
</dbReference>
<evidence type="ECO:0000259" key="8">
    <source>
        <dbReference type="Pfam" id="PF18565"/>
    </source>
</evidence>
<dbReference type="Gene3D" id="2.60.40.10">
    <property type="entry name" value="Immunoglobulins"/>
    <property type="match status" value="1"/>
</dbReference>
<keyword evidence="6 7" id="KW-0326">Glycosidase</keyword>
<dbReference type="GO" id="GO:0045490">
    <property type="term" value="P:pectin catabolic process"/>
    <property type="evidence" value="ECO:0007669"/>
    <property type="project" value="TreeGrafter"/>
</dbReference>
<proteinExistence type="inferred from homology"/>
<keyword evidence="10" id="KW-1185">Reference proteome</keyword>
<dbReference type="SUPFAM" id="SSF51445">
    <property type="entry name" value="(Trans)glycosidases"/>
    <property type="match status" value="1"/>
</dbReference>
<keyword evidence="7" id="KW-0732">Signal</keyword>
<dbReference type="PANTHER" id="PTHR34983">
    <property type="entry name" value="ARABINOGALACTAN ENDO-BETA-1,4-GALACTANASE A"/>
    <property type="match status" value="1"/>
</dbReference>
<sequence>MNRLCKFLTSTSLVLGVCASPLKAQTSKPTEIQVTPYKTTMLANGKDKVLITAKIIDSQGKEVPSLTKPVTYKLIGDATLLSINGVDAQRLRKTDSTWHTTLTGTARIVVKAGTTRKPLKFEAKADSLGVGATEIHAIRPGKAHKVTTAGYKARTTSDKILGADISFLPQLEARGIKFTDQGVEKDAIAILKDHGFNYVRLRIFNNPAQPKGYSPNQGFCDLEHTKQMAKRVKAAGMKLLLDFHYSDYWADPQQQNKPAAWAGKDFAAVKDSVQAYTQHVMQQLKNQGTEPEMVQIGNEINHGMIWPEGHVNNLDSLAQLLYAGFRGVKAVSPNSLIMVHVALGGQAEESEFFYDALRRRNVPYDIIGLSYYPKWHGTLDDLKSNIAGLAKRYNKQIMVAEYTHLKREVNDIAFSVPGGKGIGSFIWEPLNTWEAIFDRTGKANELLDLYPTIAEKYLK</sequence>
<feature type="chain" id="PRO_5011331238" description="Arabinogalactan endo-beta-1,4-galactanase" evidence="7">
    <location>
        <begin position="25"/>
        <end position="459"/>
    </location>
</feature>
<protein>
    <recommendedName>
        <fullName evidence="4 7">Arabinogalactan endo-beta-1,4-galactanase</fullName>
        <ecNumber evidence="4 7">3.2.1.89</ecNumber>
    </recommendedName>
</protein>
<dbReference type="Pfam" id="PF07745">
    <property type="entry name" value="Glyco_hydro_53"/>
    <property type="match status" value="1"/>
</dbReference>
<evidence type="ECO:0000313" key="9">
    <source>
        <dbReference type="EMBL" id="SFP81395.1"/>
    </source>
</evidence>
<dbReference type="RefSeq" id="WP_092668497.1">
    <property type="nucleotide sequence ID" value="NZ_FOXS01000001.1"/>
</dbReference>
<evidence type="ECO:0000256" key="7">
    <source>
        <dbReference type="RuleBase" id="RU361192"/>
    </source>
</evidence>
<dbReference type="InterPro" id="IPR011683">
    <property type="entry name" value="Glyco_hydro_53"/>
</dbReference>
<evidence type="ECO:0000256" key="1">
    <source>
        <dbReference type="ARBA" id="ARBA00001695"/>
    </source>
</evidence>
<comment type="catalytic activity">
    <reaction evidence="1 7">
        <text>The enzyme specifically hydrolyzes (1-&gt;4)-beta-D-galactosidic linkages in type I arabinogalactans.</text>
        <dbReference type="EC" id="3.2.1.89"/>
    </reaction>
</comment>
<organism evidence="9 10">
    <name type="scientific">Hymenobacter arizonensis</name>
    <name type="common">Siccationidurans arizonensis</name>
    <dbReference type="NCBI Taxonomy" id="1227077"/>
    <lineage>
        <taxon>Bacteria</taxon>
        <taxon>Pseudomonadati</taxon>
        <taxon>Bacteroidota</taxon>
        <taxon>Cytophagia</taxon>
        <taxon>Cytophagales</taxon>
        <taxon>Hymenobacteraceae</taxon>
        <taxon>Hymenobacter</taxon>
    </lineage>
</organism>
<dbReference type="Proteomes" id="UP000199029">
    <property type="component" value="Unassembled WGS sequence"/>
</dbReference>
<dbReference type="GO" id="GO:0015926">
    <property type="term" value="F:glucosidase activity"/>
    <property type="evidence" value="ECO:0007669"/>
    <property type="project" value="InterPro"/>
</dbReference>
<feature type="signal peptide" evidence="7">
    <location>
        <begin position="1"/>
        <end position="24"/>
    </location>
</feature>
<dbReference type="InterPro" id="IPR017853">
    <property type="entry name" value="GH"/>
</dbReference>
<feature type="domain" description="Glycoside hydrolase family 2" evidence="8">
    <location>
        <begin position="32"/>
        <end position="129"/>
    </location>
</feature>
<dbReference type="GO" id="GO:0031218">
    <property type="term" value="F:arabinogalactan endo-1,4-beta-galactosidase activity"/>
    <property type="evidence" value="ECO:0007669"/>
    <property type="project" value="UniProtKB-EC"/>
</dbReference>
<reference evidence="10" key="1">
    <citation type="submission" date="2016-10" db="EMBL/GenBank/DDBJ databases">
        <authorList>
            <person name="Varghese N."/>
            <person name="Submissions S."/>
        </authorList>
    </citation>
    <scope>NUCLEOTIDE SEQUENCE [LARGE SCALE GENOMIC DNA]</scope>
    <source>
        <strain evidence="10">OR362-8,ATCC BAA-1266,JCM 13504</strain>
    </source>
</reference>
<evidence type="ECO:0000256" key="3">
    <source>
        <dbReference type="ARBA" id="ARBA00010687"/>
    </source>
</evidence>
<dbReference type="EMBL" id="FOXS01000001">
    <property type="protein sequence ID" value="SFP81395.1"/>
    <property type="molecule type" value="Genomic_DNA"/>
</dbReference>
<evidence type="ECO:0000256" key="6">
    <source>
        <dbReference type="ARBA" id="ARBA00023295"/>
    </source>
</evidence>
<dbReference type="InterPro" id="IPR040605">
    <property type="entry name" value="Glyco_hydro2_dom5"/>
</dbReference>
<comment type="similarity">
    <text evidence="3 7">Belongs to the glycosyl hydrolase 53 family.</text>
</comment>
<name>A0A1I5TEA7_HYMAR</name>
<dbReference type="Pfam" id="PF18565">
    <property type="entry name" value="Glyco_hydro2_C5"/>
    <property type="match status" value="1"/>
</dbReference>
<dbReference type="AlphaFoldDB" id="A0A1I5TEA7"/>
<evidence type="ECO:0000256" key="2">
    <source>
        <dbReference type="ARBA" id="ARBA00007401"/>
    </source>
</evidence>
<keyword evidence="5 7" id="KW-0378">Hydrolase</keyword>
<dbReference type="STRING" id="1227077.SAMN04515668_0439"/>
<dbReference type="Gene3D" id="3.20.20.80">
    <property type="entry name" value="Glycosidases"/>
    <property type="match status" value="1"/>
</dbReference>